<reference evidence="1" key="1">
    <citation type="submission" date="2018-05" db="EMBL/GenBank/DDBJ databases">
        <authorList>
            <person name="Lanie J.A."/>
            <person name="Ng W.-L."/>
            <person name="Kazmierczak K.M."/>
            <person name="Andrzejewski T.M."/>
            <person name="Davidsen T.M."/>
            <person name="Wayne K.J."/>
            <person name="Tettelin H."/>
            <person name="Glass J.I."/>
            <person name="Rusch D."/>
            <person name="Podicherti R."/>
            <person name="Tsui H.-C.T."/>
            <person name="Winkler M.E."/>
        </authorList>
    </citation>
    <scope>NUCLEOTIDE SEQUENCE</scope>
</reference>
<gene>
    <name evidence="1" type="ORF">METZ01_LOCUS385657</name>
</gene>
<organism evidence="1">
    <name type="scientific">marine metagenome</name>
    <dbReference type="NCBI Taxonomy" id="408172"/>
    <lineage>
        <taxon>unclassified sequences</taxon>
        <taxon>metagenomes</taxon>
        <taxon>ecological metagenomes</taxon>
    </lineage>
</organism>
<dbReference type="AlphaFoldDB" id="A0A382UEW6"/>
<protein>
    <submittedName>
        <fullName evidence="1">Uncharacterized protein</fullName>
    </submittedName>
</protein>
<feature type="non-terminal residue" evidence="1">
    <location>
        <position position="1"/>
    </location>
</feature>
<sequence length="184" mass="20641">VQNETKENLLVQHSTVNALEDSRNTVIRADSVIDPDGNVRHMRLQFLQASQTRGEEPYCTFLPMSELFFKFDSLEGLQELMDRLLDLRPEITGMNGNGRHHSHLIELTGQGIIICLDSALHDTNQNNQPGKLTLRMINKLEPSVNLTVGAYSEVVEEVCETLGQINAQIEAESENVQRSTDLPT</sequence>
<evidence type="ECO:0000313" key="1">
    <source>
        <dbReference type="EMBL" id="SVD32803.1"/>
    </source>
</evidence>
<proteinExistence type="predicted"/>
<feature type="non-terminal residue" evidence="1">
    <location>
        <position position="184"/>
    </location>
</feature>
<name>A0A382UEW6_9ZZZZ</name>
<accession>A0A382UEW6</accession>
<dbReference type="EMBL" id="UINC01143717">
    <property type="protein sequence ID" value="SVD32803.1"/>
    <property type="molecule type" value="Genomic_DNA"/>
</dbReference>